<accession>A0AAD9WSM1</accession>
<keyword evidence="3" id="KW-1185">Reference proteome</keyword>
<protein>
    <recommendedName>
        <fullName evidence="1">DUF659 domain-containing protein</fullName>
    </recommendedName>
</protein>
<name>A0AAD9WSM1_9ROSI</name>
<organism evidence="2 3">
    <name type="scientific">Dipteronia dyeriana</name>
    <dbReference type="NCBI Taxonomy" id="168575"/>
    <lineage>
        <taxon>Eukaryota</taxon>
        <taxon>Viridiplantae</taxon>
        <taxon>Streptophyta</taxon>
        <taxon>Embryophyta</taxon>
        <taxon>Tracheophyta</taxon>
        <taxon>Spermatophyta</taxon>
        <taxon>Magnoliopsida</taxon>
        <taxon>eudicotyledons</taxon>
        <taxon>Gunneridae</taxon>
        <taxon>Pentapetalae</taxon>
        <taxon>rosids</taxon>
        <taxon>malvids</taxon>
        <taxon>Sapindales</taxon>
        <taxon>Sapindaceae</taxon>
        <taxon>Hippocastanoideae</taxon>
        <taxon>Acereae</taxon>
        <taxon>Dipteronia</taxon>
    </lineage>
</organism>
<reference evidence="2" key="1">
    <citation type="journal article" date="2023" name="Plant J.">
        <title>Genome sequences and population genomics provide insights into the demographic history, inbreeding, and mutation load of two 'living fossil' tree species of Dipteronia.</title>
        <authorList>
            <person name="Feng Y."/>
            <person name="Comes H.P."/>
            <person name="Chen J."/>
            <person name="Zhu S."/>
            <person name="Lu R."/>
            <person name="Zhang X."/>
            <person name="Li P."/>
            <person name="Qiu J."/>
            <person name="Olsen K.M."/>
            <person name="Qiu Y."/>
        </authorList>
    </citation>
    <scope>NUCLEOTIDE SEQUENCE</scope>
    <source>
        <strain evidence="2">KIB01</strain>
    </source>
</reference>
<proteinExistence type="predicted"/>
<evidence type="ECO:0000259" key="1">
    <source>
        <dbReference type="Pfam" id="PF04937"/>
    </source>
</evidence>
<dbReference type="Proteomes" id="UP001280121">
    <property type="component" value="Unassembled WGS sequence"/>
</dbReference>
<evidence type="ECO:0000313" key="3">
    <source>
        <dbReference type="Proteomes" id="UP001280121"/>
    </source>
</evidence>
<dbReference type="AlphaFoldDB" id="A0AAD9WSM1"/>
<dbReference type="InterPro" id="IPR007021">
    <property type="entry name" value="DUF659"/>
</dbReference>
<evidence type="ECO:0000313" key="2">
    <source>
        <dbReference type="EMBL" id="KAK2640937.1"/>
    </source>
</evidence>
<dbReference type="PANTHER" id="PTHR32166">
    <property type="entry name" value="OSJNBA0013A04.12 PROTEIN"/>
    <property type="match status" value="1"/>
</dbReference>
<dbReference type="EMBL" id="JANJYI010000007">
    <property type="protein sequence ID" value="KAK2640937.1"/>
    <property type="molecule type" value="Genomic_DNA"/>
</dbReference>
<feature type="domain" description="DUF659" evidence="1">
    <location>
        <begin position="89"/>
        <end position="181"/>
    </location>
</feature>
<comment type="caution">
    <text evidence="2">The sequence shown here is derived from an EMBL/GenBank/DDBJ whole genome shotgun (WGS) entry which is preliminary data.</text>
</comment>
<gene>
    <name evidence="2" type="ORF">Ddye_022700</name>
</gene>
<sequence>MEPNFDDKVDTNSYYQTHVIKDEIQEMRGSYPNSSGRLSSRGIRGPLDRFIPSKDSEHGNGKLPLKDAKEASKLVTLDLGVADRIGDNKKIVEDVKKTWKATGMTIMSYSWAGIRGRILLSFLVNNPKGTLFLKSIDVSNVVKDNELIFKLLYRVTEEVGDDIVVQVVTDNVLTYKGAEEEKEEISKNLKGDSGAYKEIWDIIDKRWEFQMLRHLRATSGLFQVKDKLIVNHEEMELANVQLDVFVDKRGVFEYLMAQSTINKRYLADWRNIFGYETPDLKKFEVKVLSLTCTTLGLSVIRAHLIKRLNDRHLRRQRLKENEDPLIIDHVPSDNE</sequence>
<dbReference type="Pfam" id="PF04937">
    <property type="entry name" value="DUF659"/>
    <property type="match status" value="1"/>
</dbReference>
<dbReference type="PANTHER" id="PTHR32166:SF123">
    <property type="entry name" value="BED-TYPE DOMAIN-CONTAINING PROTEIN"/>
    <property type="match status" value="1"/>
</dbReference>